<accession>U4Q3F7</accession>
<dbReference type="Proteomes" id="UP000016944">
    <property type="component" value="Chromosome I"/>
</dbReference>
<evidence type="ECO:0000313" key="3">
    <source>
        <dbReference type="Proteomes" id="UP000016944"/>
    </source>
</evidence>
<dbReference type="KEGG" id="rir:BN877_I1327"/>
<dbReference type="PATRIC" id="fig|424182.3.peg.1321"/>
<keyword evidence="1" id="KW-0732">Signal</keyword>
<feature type="chain" id="PRO_5004653183" evidence="1">
    <location>
        <begin position="31"/>
        <end position="174"/>
    </location>
</feature>
<sequence>MKPTIDNAMQLTRTIIAACLFAAAVLPARAQTEAIDALPVSAIFVTSSGMWEDRNLEPVKGPDGQLRPPPASPTRGYYKVIAIRQGDGTAKIYLQRIAFTAEGPNLLENIELEEFSQMKSYVTDIRPESSNGAPVSPGLFVTVYLKTDPMSKEAESWTILIDELGEMKVEKASN</sequence>
<evidence type="ECO:0000313" key="2">
    <source>
        <dbReference type="EMBL" id="CDI08235.1"/>
    </source>
</evidence>
<dbReference type="HOGENOM" id="CLU_1634027_0_0_5"/>
<feature type="signal peptide" evidence="1">
    <location>
        <begin position="1"/>
        <end position="30"/>
    </location>
</feature>
<evidence type="ECO:0000256" key="1">
    <source>
        <dbReference type="SAM" id="SignalP"/>
    </source>
</evidence>
<dbReference type="EMBL" id="HG518322">
    <property type="protein sequence ID" value="CDI08235.1"/>
    <property type="molecule type" value="Genomic_DNA"/>
</dbReference>
<dbReference type="AlphaFoldDB" id="U4Q3F7"/>
<gene>
    <name evidence="2" type="ORF">BN877_I1327</name>
</gene>
<reference evidence="2 3" key="1">
    <citation type="journal article" date="2013" name="Genome Announc.">
        <title>Complete Genome Sequence of the Sesbania Symbiont and Rice Growth-Promoting Endophyte Rhizobium sp. Strain IRBG74.</title>
        <authorList>
            <person name="Crook M.B."/>
            <person name="Mitra S."/>
            <person name="Ane J.M."/>
            <person name="Sadowsky M.J."/>
            <person name="Gyaneshwar P."/>
        </authorList>
    </citation>
    <scope>NUCLEOTIDE SEQUENCE [LARGE SCALE GENOMIC DNA]</scope>
    <source>
        <strain evidence="2 3">IRBG74</strain>
    </source>
</reference>
<name>U4Q3F7_9HYPH</name>
<organism evidence="2 3">
    <name type="scientific">Agrobacterium pusense</name>
    <dbReference type="NCBI Taxonomy" id="648995"/>
    <lineage>
        <taxon>Bacteria</taxon>
        <taxon>Pseudomonadati</taxon>
        <taxon>Pseudomonadota</taxon>
        <taxon>Alphaproteobacteria</taxon>
        <taxon>Hyphomicrobiales</taxon>
        <taxon>Rhizobiaceae</taxon>
        <taxon>Rhizobium/Agrobacterium group</taxon>
        <taxon>Agrobacterium</taxon>
    </lineage>
</organism>
<protein>
    <submittedName>
        <fullName evidence="2">Uncharacterized protein</fullName>
    </submittedName>
</protein>
<proteinExistence type="predicted"/>